<keyword evidence="1" id="KW-0472">Membrane</keyword>
<name>A0A975D2N7_9SPHN</name>
<proteinExistence type="predicted"/>
<evidence type="ECO:0000313" key="2">
    <source>
        <dbReference type="EMBL" id="QTH22010.1"/>
    </source>
</evidence>
<dbReference type="Proteomes" id="UP000664914">
    <property type="component" value="Chromosome"/>
</dbReference>
<evidence type="ECO:0008006" key="4">
    <source>
        <dbReference type="Google" id="ProtNLM"/>
    </source>
</evidence>
<organism evidence="2 3">
    <name type="scientific">Rhizorhabdus wittichii</name>
    <dbReference type="NCBI Taxonomy" id="160791"/>
    <lineage>
        <taxon>Bacteria</taxon>
        <taxon>Pseudomonadati</taxon>
        <taxon>Pseudomonadota</taxon>
        <taxon>Alphaproteobacteria</taxon>
        <taxon>Sphingomonadales</taxon>
        <taxon>Sphingomonadaceae</taxon>
        <taxon>Rhizorhabdus</taxon>
    </lineage>
</organism>
<reference evidence="2" key="1">
    <citation type="submission" date="2020-07" db="EMBL/GenBank/DDBJ databases">
        <authorList>
            <person name="Camacho E."/>
        </authorList>
    </citation>
    <scope>NUCLEOTIDE SEQUENCE</scope>
    <source>
        <strain evidence="2">MPO218</strain>
    </source>
</reference>
<keyword evidence="1" id="KW-0812">Transmembrane</keyword>
<gene>
    <name evidence="2" type="ORF">HRJ34_00250</name>
</gene>
<protein>
    <recommendedName>
        <fullName evidence="4">DUF1515 domain-containing protein</fullName>
    </recommendedName>
</protein>
<feature type="transmembrane region" description="Helical" evidence="1">
    <location>
        <begin position="44"/>
        <end position="64"/>
    </location>
</feature>
<keyword evidence="1" id="KW-1133">Transmembrane helix</keyword>
<evidence type="ECO:0000256" key="1">
    <source>
        <dbReference type="SAM" id="Phobius"/>
    </source>
</evidence>
<evidence type="ECO:0000313" key="3">
    <source>
        <dbReference type="Proteomes" id="UP000664914"/>
    </source>
</evidence>
<sequence>MTENDLQIARDVGELKADMRTVKHDLANVSVKLDRITGKQDRGLGFFAGAAFIVTAFGGLLLALGKMLFGGHGA</sequence>
<dbReference type="EMBL" id="CP059319">
    <property type="protein sequence ID" value="QTH22010.1"/>
    <property type="molecule type" value="Genomic_DNA"/>
</dbReference>
<accession>A0A975D2N7</accession>
<reference evidence="2" key="2">
    <citation type="submission" date="2021-04" db="EMBL/GenBank/DDBJ databases">
        <title>Isolation and genomic analysis of the ibuprofen-degrading bacterium Sphingomonas strain MPO218.</title>
        <authorList>
            <person name="Aulestia M."/>
            <person name="Flores A."/>
            <person name="Mangas E.L."/>
            <person name="Perez-Pulido A.J."/>
            <person name="Santero E."/>
            <person name="Camacho E.M."/>
        </authorList>
    </citation>
    <scope>NUCLEOTIDE SEQUENCE</scope>
    <source>
        <strain evidence="2">MPO218</strain>
    </source>
</reference>
<dbReference type="AlphaFoldDB" id="A0A975D2N7"/>
<dbReference type="RefSeq" id="WP_208633032.1">
    <property type="nucleotide sequence ID" value="NZ_CP059319.1"/>
</dbReference>